<dbReference type="Proteomes" id="UP000253688">
    <property type="component" value="Unassembled WGS sequence"/>
</dbReference>
<reference evidence="1 2" key="1">
    <citation type="submission" date="2018-04" db="EMBL/GenBank/DDBJ databases">
        <title>Acinetobacter junii Genome sequencing and assembly.</title>
        <authorList>
            <person name="Su J."/>
            <person name="Rensing C."/>
            <person name="Mazhar H.S."/>
        </authorList>
    </citation>
    <scope>NUCLEOTIDE SEQUENCE [LARGE SCALE GENOMIC DNA]</scope>
    <source>
        <strain evidence="1 2">SC22</strain>
    </source>
</reference>
<evidence type="ECO:0000313" key="1">
    <source>
        <dbReference type="EMBL" id="RBA49835.1"/>
    </source>
</evidence>
<dbReference type="RefSeq" id="WP_112986279.1">
    <property type="nucleotide sequence ID" value="NZ_CP131470.1"/>
</dbReference>
<name>A0A365PMF8_ACIJU</name>
<gene>
    <name evidence="1" type="ORF">DC346_02045</name>
</gene>
<dbReference type="AlphaFoldDB" id="A0A365PMF8"/>
<organism evidence="1 2">
    <name type="scientific">Acinetobacter junii</name>
    <dbReference type="NCBI Taxonomy" id="40215"/>
    <lineage>
        <taxon>Bacteria</taxon>
        <taxon>Pseudomonadati</taxon>
        <taxon>Pseudomonadota</taxon>
        <taxon>Gammaproteobacteria</taxon>
        <taxon>Moraxellales</taxon>
        <taxon>Moraxellaceae</taxon>
        <taxon>Acinetobacter</taxon>
    </lineage>
</organism>
<protein>
    <submittedName>
        <fullName evidence="1">Uncharacterized protein</fullName>
    </submittedName>
</protein>
<sequence>MNAQSYLSNMKSKLDRVYTTSELNQAVETLHAFGHLDRNEYENWIAAIKAIEAQKTEQLLKKAA</sequence>
<evidence type="ECO:0000313" key="2">
    <source>
        <dbReference type="Proteomes" id="UP000253688"/>
    </source>
</evidence>
<dbReference type="EMBL" id="QEWH01000009">
    <property type="protein sequence ID" value="RBA49835.1"/>
    <property type="molecule type" value="Genomic_DNA"/>
</dbReference>
<comment type="caution">
    <text evidence="1">The sequence shown here is derived from an EMBL/GenBank/DDBJ whole genome shotgun (WGS) entry which is preliminary data.</text>
</comment>
<accession>A0A365PMF8</accession>
<proteinExistence type="predicted"/>